<accession>A0A8S4QY85</accession>
<name>A0A8S4QY85_9NEOP</name>
<evidence type="ECO:0000313" key="2">
    <source>
        <dbReference type="Proteomes" id="UP000838756"/>
    </source>
</evidence>
<dbReference type="Proteomes" id="UP000838756">
    <property type="component" value="Unassembled WGS sequence"/>
</dbReference>
<organism evidence="1 2">
    <name type="scientific">Pararge aegeria aegeria</name>
    <dbReference type="NCBI Taxonomy" id="348720"/>
    <lineage>
        <taxon>Eukaryota</taxon>
        <taxon>Metazoa</taxon>
        <taxon>Ecdysozoa</taxon>
        <taxon>Arthropoda</taxon>
        <taxon>Hexapoda</taxon>
        <taxon>Insecta</taxon>
        <taxon>Pterygota</taxon>
        <taxon>Neoptera</taxon>
        <taxon>Endopterygota</taxon>
        <taxon>Lepidoptera</taxon>
        <taxon>Glossata</taxon>
        <taxon>Ditrysia</taxon>
        <taxon>Papilionoidea</taxon>
        <taxon>Nymphalidae</taxon>
        <taxon>Satyrinae</taxon>
        <taxon>Satyrini</taxon>
        <taxon>Parargina</taxon>
        <taxon>Pararge</taxon>
    </lineage>
</organism>
<proteinExistence type="predicted"/>
<keyword evidence="2" id="KW-1185">Reference proteome</keyword>
<dbReference type="AlphaFoldDB" id="A0A8S4QY85"/>
<evidence type="ECO:0000313" key="1">
    <source>
        <dbReference type="EMBL" id="CAH2218426.1"/>
    </source>
</evidence>
<protein>
    <submittedName>
        <fullName evidence="1">Jg22727 protein</fullName>
    </submittedName>
</protein>
<sequence length="121" mass="13491">MACGTGDSALTGPITIYVKIIVHDHIEKRITNFAFRFQPPPVVEFEYHFHPERRDKEIIISTTIRLKSTAGHRSFVVGRSKSTILVRLCPAAPRDSFDAVCSPHWGTTNNAFTGADHSITL</sequence>
<comment type="caution">
    <text evidence="1">The sequence shown here is derived from an EMBL/GenBank/DDBJ whole genome shotgun (WGS) entry which is preliminary data.</text>
</comment>
<dbReference type="EMBL" id="CAKXAJ010019560">
    <property type="protein sequence ID" value="CAH2218426.1"/>
    <property type="molecule type" value="Genomic_DNA"/>
</dbReference>
<gene>
    <name evidence="1" type="primary">jg22727</name>
    <name evidence="1" type="ORF">PAEG_LOCUS6260</name>
</gene>
<reference evidence="1" key="1">
    <citation type="submission" date="2022-03" db="EMBL/GenBank/DDBJ databases">
        <authorList>
            <person name="Lindestad O."/>
        </authorList>
    </citation>
    <scope>NUCLEOTIDE SEQUENCE</scope>
</reference>